<keyword evidence="11" id="KW-1185">Reference proteome</keyword>
<dbReference type="GO" id="GO:0004497">
    <property type="term" value="F:monooxygenase activity"/>
    <property type="evidence" value="ECO:0007669"/>
    <property type="project" value="UniProtKB-KW"/>
</dbReference>
<proteinExistence type="inferred from homology"/>
<evidence type="ECO:0000256" key="9">
    <source>
        <dbReference type="SAM" id="Phobius"/>
    </source>
</evidence>
<evidence type="ECO:0000256" key="2">
    <source>
        <dbReference type="ARBA" id="ARBA00004586"/>
    </source>
</evidence>
<organism evidence="10 11">
    <name type="scientific">Caerostris extrusa</name>
    <name type="common">Bark spider</name>
    <name type="synonym">Caerostris bankana</name>
    <dbReference type="NCBI Taxonomy" id="172846"/>
    <lineage>
        <taxon>Eukaryota</taxon>
        <taxon>Metazoa</taxon>
        <taxon>Ecdysozoa</taxon>
        <taxon>Arthropoda</taxon>
        <taxon>Chelicerata</taxon>
        <taxon>Arachnida</taxon>
        <taxon>Araneae</taxon>
        <taxon>Araneomorphae</taxon>
        <taxon>Entelegynae</taxon>
        <taxon>Araneoidea</taxon>
        <taxon>Araneidae</taxon>
        <taxon>Caerostris</taxon>
    </lineage>
</organism>
<dbReference type="GO" id="GO:0005789">
    <property type="term" value="C:endoplasmic reticulum membrane"/>
    <property type="evidence" value="ECO:0007669"/>
    <property type="project" value="UniProtKB-SubCell"/>
</dbReference>
<evidence type="ECO:0000313" key="11">
    <source>
        <dbReference type="Proteomes" id="UP001054945"/>
    </source>
</evidence>
<feature type="transmembrane region" description="Helical" evidence="9">
    <location>
        <begin position="73"/>
        <end position="95"/>
    </location>
</feature>
<dbReference type="PANTHER" id="PTHR24291">
    <property type="entry name" value="CYTOCHROME P450 FAMILY 4"/>
    <property type="match status" value="1"/>
</dbReference>
<dbReference type="Pfam" id="PF00067">
    <property type="entry name" value="p450"/>
    <property type="match status" value="1"/>
</dbReference>
<sequence>MLSISWALYSLDSHPDIQKTVQEELDDIFEDDMERDIRREDLPRMKYLECVIKVNKKLNQRCYRNYWLCSKNLLHISTWLICAFTSLYVPSALAYDDPRSYIIDYFIMAQYFGVIAPLHYGLM</sequence>
<reference evidence="10 11" key="1">
    <citation type="submission" date="2021-06" db="EMBL/GenBank/DDBJ databases">
        <title>Caerostris extrusa draft genome.</title>
        <authorList>
            <person name="Kono N."/>
            <person name="Arakawa K."/>
        </authorList>
    </citation>
    <scope>NUCLEOTIDE SEQUENCE [LARGE SCALE GENOMIC DNA]</scope>
</reference>
<keyword evidence="4" id="KW-0349">Heme</keyword>
<dbReference type="InterPro" id="IPR050196">
    <property type="entry name" value="Cytochrome_P450_Monoox"/>
</dbReference>
<gene>
    <name evidence="10" type="ORF">CEXT_527471</name>
</gene>
<keyword evidence="8 9" id="KW-0472">Membrane</keyword>
<comment type="cofactor">
    <cofactor evidence="1">
        <name>heme</name>
        <dbReference type="ChEBI" id="CHEBI:30413"/>
    </cofactor>
</comment>
<comment type="caution">
    <text evidence="10">The sequence shown here is derived from an EMBL/GenBank/DDBJ whole genome shotgun (WGS) entry which is preliminary data.</text>
</comment>
<dbReference type="Proteomes" id="UP001054945">
    <property type="component" value="Unassembled WGS sequence"/>
</dbReference>
<dbReference type="GO" id="GO:0016705">
    <property type="term" value="F:oxidoreductase activity, acting on paired donors, with incorporation or reduction of molecular oxygen"/>
    <property type="evidence" value="ECO:0007669"/>
    <property type="project" value="InterPro"/>
</dbReference>
<accession>A0AAV4S3J9</accession>
<keyword evidence="9" id="KW-0812">Transmembrane</keyword>
<evidence type="ECO:0000256" key="5">
    <source>
        <dbReference type="ARBA" id="ARBA00022824"/>
    </source>
</evidence>
<dbReference type="GO" id="GO:0020037">
    <property type="term" value="F:heme binding"/>
    <property type="evidence" value="ECO:0007669"/>
    <property type="project" value="InterPro"/>
</dbReference>
<evidence type="ECO:0000256" key="4">
    <source>
        <dbReference type="ARBA" id="ARBA00022617"/>
    </source>
</evidence>
<evidence type="ECO:0000256" key="1">
    <source>
        <dbReference type="ARBA" id="ARBA00001971"/>
    </source>
</evidence>
<keyword evidence="6" id="KW-0408">Iron</keyword>
<dbReference type="GO" id="GO:0005506">
    <property type="term" value="F:iron ion binding"/>
    <property type="evidence" value="ECO:0007669"/>
    <property type="project" value="InterPro"/>
</dbReference>
<keyword evidence="7" id="KW-0560">Oxidoreductase</keyword>
<keyword evidence="7" id="KW-0503">Monooxygenase</keyword>
<evidence type="ECO:0000313" key="10">
    <source>
        <dbReference type="EMBL" id="GIY26997.1"/>
    </source>
</evidence>
<dbReference type="PANTHER" id="PTHR24291:SF189">
    <property type="entry name" value="CYTOCHROME P450 4C3-RELATED"/>
    <property type="match status" value="1"/>
</dbReference>
<dbReference type="InterPro" id="IPR001128">
    <property type="entry name" value="Cyt_P450"/>
</dbReference>
<keyword evidence="5" id="KW-0256">Endoplasmic reticulum</keyword>
<dbReference type="Gene3D" id="1.10.630.10">
    <property type="entry name" value="Cytochrome P450"/>
    <property type="match status" value="1"/>
</dbReference>
<comment type="similarity">
    <text evidence="3">Belongs to the cytochrome P450 family.</text>
</comment>
<evidence type="ECO:0000256" key="8">
    <source>
        <dbReference type="ARBA" id="ARBA00023136"/>
    </source>
</evidence>
<comment type="subcellular location">
    <subcellularLocation>
        <location evidence="2">Endoplasmic reticulum membrane</location>
    </subcellularLocation>
</comment>
<dbReference type="SUPFAM" id="SSF48264">
    <property type="entry name" value="Cytochrome P450"/>
    <property type="match status" value="1"/>
</dbReference>
<feature type="transmembrane region" description="Helical" evidence="9">
    <location>
        <begin position="101"/>
        <end position="122"/>
    </location>
</feature>
<evidence type="ECO:0000256" key="7">
    <source>
        <dbReference type="ARBA" id="ARBA00023033"/>
    </source>
</evidence>
<evidence type="ECO:0000256" key="6">
    <source>
        <dbReference type="ARBA" id="ARBA00023004"/>
    </source>
</evidence>
<evidence type="ECO:0000256" key="3">
    <source>
        <dbReference type="ARBA" id="ARBA00010617"/>
    </source>
</evidence>
<dbReference type="InterPro" id="IPR036396">
    <property type="entry name" value="Cyt_P450_sf"/>
</dbReference>
<name>A0AAV4S3J9_CAEEX</name>
<dbReference type="EMBL" id="BPLR01008756">
    <property type="protein sequence ID" value="GIY26997.1"/>
    <property type="molecule type" value="Genomic_DNA"/>
</dbReference>
<dbReference type="AlphaFoldDB" id="A0AAV4S3J9"/>
<keyword evidence="9" id="KW-1133">Transmembrane helix</keyword>
<protein>
    <submittedName>
        <fullName evidence="10">Uncharacterized protein</fullName>
    </submittedName>
</protein>
<keyword evidence="4" id="KW-0479">Metal-binding</keyword>